<evidence type="ECO:0000313" key="2">
    <source>
        <dbReference type="EMBL" id="KAA6381723.1"/>
    </source>
</evidence>
<dbReference type="AlphaFoldDB" id="A0A5J4VH82"/>
<evidence type="ECO:0000313" key="3">
    <source>
        <dbReference type="Proteomes" id="UP000324800"/>
    </source>
</evidence>
<evidence type="ECO:0000256" key="1">
    <source>
        <dbReference type="SAM" id="MobiDB-lite"/>
    </source>
</evidence>
<name>A0A5J4VH82_9EUKA</name>
<reference evidence="2 3" key="1">
    <citation type="submission" date="2019-03" db="EMBL/GenBank/DDBJ databases">
        <title>Single cell metagenomics reveals metabolic interactions within the superorganism composed of flagellate Streblomastix strix and complex community of Bacteroidetes bacteria on its surface.</title>
        <authorList>
            <person name="Treitli S.C."/>
            <person name="Kolisko M."/>
            <person name="Husnik F."/>
            <person name="Keeling P."/>
            <person name="Hampl V."/>
        </authorList>
    </citation>
    <scope>NUCLEOTIDE SEQUENCE [LARGE SCALE GENOMIC DNA]</scope>
    <source>
        <strain evidence="2">ST1C</strain>
    </source>
</reference>
<dbReference type="InterPro" id="IPR043136">
    <property type="entry name" value="B30.2/SPRY_sf"/>
</dbReference>
<dbReference type="Proteomes" id="UP000324800">
    <property type="component" value="Unassembled WGS sequence"/>
</dbReference>
<evidence type="ECO:0008006" key="4">
    <source>
        <dbReference type="Google" id="ProtNLM"/>
    </source>
</evidence>
<protein>
    <recommendedName>
        <fullName evidence="4">SPRY domain-containing protein</fullName>
    </recommendedName>
</protein>
<dbReference type="InterPro" id="IPR011989">
    <property type="entry name" value="ARM-like"/>
</dbReference>
<dbReference type="OrthoDB" id="2329056at2759"/>
<dbReference type="InterPro" id="IPR016024">
    <property type="entry name" value="ARM-type_fold"/>
</dbReference>
<dbReference type="Gene3D" id="1.25.10.10">
    <property type="entry name" value="Leucine-rich Repeat Variant"/>
    <property type="match status" value="1"/>
</dbReference>
<feature type="region of interest" description="Disordered" evidence="1">
    <location>
        <begin position="230"/>
        <end position="272"/>
    </location>
</feature>
<accession>A0A5J4VH82</accession>
<dbReference type="SUPFAM" id="SSF48371">
    <property type="entry name" value="ARM repeat"/>
    <property type="match status" value="1"/>
</dbReference>
<gene>
    <name evidence="2" type="ORF">EZS28_022751</name>
</gene>
<organism evidence="2 3">
    <name type="scientific">Streblomastix strix</name>
    <dbReference type="NCBI Taxonomy" id="222440"/>
    <lineage>
        <taxon>Eukaryota</taxon>
        <taxon>Metamonada</taxon>
        <taxon>Preaxostyla</taxon>
        <taxon>Oxymonadida</taxon>
        <taxon>Streblomastigidae</taxon>
        <taxon>Streblomastix</taxon>
    </lineage>
</organism>
<sequence>MREVSDDGKIQSLIALIGLAVSFESTLWHGIVSESGVIEVLSALMIETTNPKIRTLCSAIIHIIEQRGTEVGESADWKSILSPLISLLQNKDEQISKTGKSSLIDAIGSNPEISQALIKLGLFDISSEVLELAFPSFSSSSSDTILPQMVILNILEVVDKILKRNEESIKEAKQFKSCSERIIKMKLPRPIKLAIQSILIAIEGDSNGNNEEILQTQLREAQERIRTLEEQARIGQQREREKDEQIKKEKDEQIRNSEEHSRNQKKMKRDAQEQLRLKDAEIQHIKTEYTRQLSIIMNLSEEEISNGIHSVSVKFKDGNFSGFVEGQIGIVKASHKIPCPCDPCGTQHNKKMLHYDGHDGDIHFRGNNIEGNTKFSDGQLISMELNMDIGTLHFIVDGVQQPVFVQGIKEKVKYFV</sequence>
<dbReference type="EMBL" id="SNRW01007166">
    <property type="protein sequence ID" value="KAA6381723.1"/>
    <property type="molecule type" value="Genomic_DNA"/>
</dbReference>
<feature type="compositionally biased region" description="Basic and acidic residues" evidence="1">
    <location>
        <begin position="230"/>
        <end position="262"/>
    </location>
</feature>
<comment type="caution">
    <text evidence="2">The sequence shown here is derived from an EMBL/GenBank/DDBJ whole genome shotgun (WGS) entry which is preliminary data.</text>
</comment>
<dbReference type="Gene3D" id="2.60.120.920">
    <property type="match status" value="1"/>
</dbReference>
<proteinExistence type="predicted"/>